<sequence length="65" mass="7530">MIIKSLATGLALASSMILTNIPNRPVCYKEFHEKKGWHMVSKKCPIPPARTWKEYYSGFYTRPEL</sequence>
<accession>A0AAX0WSW7</accession>
<dbReference type="RefSeq" id="WP_019231957.1">
    <property type="nucleotide sequence ID" value="NZ_CAAAHR010000039.1"/>
</dbReference>
<reference evidence="1" key="1">
    <citation type="submission" date="2017-12" db="EMBL/GenBank/DDBJ databases">
        <title>FDA dAtabase for Regulatory Grade micrObial Sequences (FDA-ARGOS): Supporting development and validation of Infectious Disease Dx tests.</title>
        <authorList>
            <person name="Kerrigan L."/>
            <person name="Tallon L.J."/>
            <person name="Sadzewicz L."/>
            <person name="Sengamalay N."/>
            <person name="Ott S."/>
            <person name="Godinez A."/>
            <person name="Nagaraj S."/>
            <person name="Vavikolanu K."/>
            <person name="Vyas G."/>
            <person name="Nadendla S."/>
            <person name="Aluvathingal J."/>
            <person name="Sichtig H."/>
        </authorList>
    </citation>
    <scope>NUCLEOTIDE SEQUENCE [LARGE SCALE GENOMIC DNA]</scope>
    <source>
        <strain evidence="1">FDAARGOS_200</strain>
    </source>
</reference>
<comment type="caution">
    <text evidence="1">The sequence shown here is derived from an EMBL/GenBank/DDBJ whole genome shotgun (WGS) entry which is preliminary data.</text>
</comment>
<keyword evidence="2" id="KW-1185">Reference proteome</keyword>
<evidence type="ECO:0000313" key="1">
    <source>
        <dbReference type="EMBL" id="PNL61454.1"/>
    </source>
</evidence>
<dbReference type="GeneID" id="98066249"/>
<dbReference type="Proteomes" id="UP000192511">
    <property type="component" value="Unassembled WGS sequence"/>
</dbReference>
<gene>
    <name evidence="1" type="ORF">A6J39_009645</name>
</gene>
<evidence type="ECO:0000313" key="2">
    <source>
        <dbReference type="Proteomes" id="UP000192511"/>
    </source>
</evidence>
<organism evidence="1 2">
    <name type="scientific">Legionella anisa</name>
    <dbReference type="NCBI Taxonomy" id="28082"/>
    <lineage>
        <taxon>Bacteria</taxon>
        <taxon>Pseudomonadati</taxon>
        <taxon>Pseudomonadota</taxon>
        <taxon>Gammaproteobacteria</taxon>
        <taxon>Legionellales</taxon>
        <taxon>Legionellaceae</taxon>
        <taxon>Legionella</taxon>
    </lineage>
</organism>
<dbReference type="EMBL" id="NBTX02000004">
    <property type="protein sequence ID" value="PNL61454.1"/>
    <property type="molecule type" value="Genomic_DNA"/>
</dbReference>
<name>A0AAX0WSW7_9GAMM</name>
<dbReference type="AlphaFoldDB" id="A0AAX0WSW7"/>
<protein>
    <submittedName>
        <fullName evidence="1">Uncharacterized protein</fullName>
    </submittedName>
</protein>
<proteinExistence type="predicted"/>